<organism evidence="1 2">
    <name type="scientific">Mytilus edulis</name>
    <name type="common">Blue mussel</name>
    <dbReference type="NCBI Taxonomy" id="6550"/>
    <lineage>
        <taxon>Eukaryota</taxon>
        <taxon>Metazoa</taxon>
        <taxon>Spiralia</taxon>
        <taxon>Lophotrochozoa</taxon>
        <taxon>Mollusca</taxon>
        <taxon>Bivalvia</taxon>
        <taxon>Autobranchia</taxon>
        <taxon>Pteriomorphia</taxon>
        <taxon>Mytilida</taxon>
        <taxon>Mytiloidea</taxon>
        <taxon>Mytilidae</taxon>
        <taxon>Mytilinae</taxon>
        <taxon>Mytilus</taxon>
    </lineage>
</organism>
<dbReference type="EMBL" id="CAJPWZ010002387">
    <property type="protein sequence ID" value="CAG2237362.1"/>
    <property type="molecule type" value="Genomic_DNA"/>
</dbReference>
<name>A0A8S3U1B0_MYTED</name>
<comment type="caution">
    <text evidence="1">The sequence shown here is derived from an EMBL/GenBank/DDBJ whole genome shotgun (WGS) entry which is preliminary data.</text>
</comment>
<protein>
    <submittedName>
        <fullName evidence="1">Uncharacterized protein</fullName>
    </submittedName>
</protein>
<dbReference type="AlphaFoldDB" id="A0A8S3U1B0"/>
<proteinExistence type="predicted"/>
<accession>A0A8S3U1B0</accession>
<gene>
    <name evidence="1" type="ORF">MEDL_49814</name>
</gene>
<evidence type="ECO:0000313" key="2">
    <source>
        <dbReference type="Proteomes" id="UP000683360"/>
    </source>
</evidence>
<reference evidence="1" key="1">
    <citation type="submission" date="2021-03" db="EMBL/GenBank/DDBJ databases">
        <authorList>
            <person name="Bekaert M."/>
        </authorList>
    </citation>
    <scope>NUCLEOTIDE SEQUENCE</scope>
</reference>
<keyword evidence="2" id="KW-1185">Reference proteome</keyword>
<evidence type="ECO:0000313" key="1">
    <source>
        <dbReference type="EMBL" id="CAG2237362.1"/>
    </source>
</evidence>
<sequence>MENVENTNLWIVELHWLHDENVKLDIRVYYLEPGMIWGTNLKQLQCEVNHTTWTPYVFLSSADRKYYSSALLDMCRYIIQTVVLTDSKEAILQLEALTKYGQARFPISVCFKQANLTTTMLRTNLISLQNEINLCQDNIMAFCYFLYHINSNHDILSDKTVINPEVAQLALQCLKSIPENSIPSTCTKDIAHVIQQFCKLHFSEEASLIFVVDLCFYPLGEEACLSFRLSVKREKTREIFEKIVRLLPWKEHCTFLTDTASEWDWKDNGFLRRMEYSFVTKVVTALAKEGARGYLLNVFEIWETVNTVTHITMDRIYIALEEALTNTLSAYDDQRKLCHKEKLLSVINDEKLFKKHAAKVELLNF</sequence>
<dbReference type="Proteomes" id="UP000683360">
    <property type="component" value="Unassembled WGS sequence"/>
</dbReference>